<feature type="repeat" description="WD" evidence="3">
    <location>
        <begin position="59"/>
        <end position="100"/>
    </location>
</feature>
<feature type="repeat" description="WD" evidence="3">
    <location>
        <begin position="274"/>
        <end position="307"/>
    </location>
</feature>
<evidence type="ECO:0000256" key="1">
    <source>
        <dbReference type="ARBA" id="ARBA00022574"/>
    </source>
</evidence>
<evidence type="ECO:0000256" key="3">
    <source>
        <dbReference type="PROSITE-ProRule" id="PRU00221"/>
    </source>
</evidence>
<sequence length="641" mass="70742">MSQSGLSSRIDQGAVVDEGHQTWVWSVAFSPEGNSVASSSHRTIRISDLYRPVPISEGFGGHTKWVHSVSYSPLGTVLASGSMDCTIRLWDLSTGRQVDEHFMGRRNWVHSVDFSPDGRHIASGSSNSTVKIWSVQNGISACNSFKGHSYAVCSVAYSPDGTQIASGSCDSTVRLWHVECGKSVIEPIAAHKATVRSVAFSPDGSQIVSGSCDKTLRLWDTRSGKVIGNPYTGHSGFVWSVAFSPNGTYIASGSMDNTVRLWDIRTGHEINEPFQEHTGPVYSVAFSPCGTRIASGGTDKKVVIRNLLGTKPEAHYHAEPDADHDSQSLAEVGSDQVEFGHTQTINSHMSRQELFDALLDHGCTDLSTRMDPSQHGAILVSGGGFGDIWKGELHNQSKVAIKAWRAFSTKQCDYKTLKRATREIYYWSKMKHDHIHELMGVIIFKDYSFGMVSEWMENGNLHEYLRKNRKVDRIQMCVQVASGLAYMHRHNMVHGDVKALNVLISAQGTVKLTDFGLSSMSSASLAFSATSSQSGSIRWAAPELLSATECKTKRSDIYALAMTILEVFTTDVPYPQCQWDFQVMNKVTQGVLPTRPIDQLKNDKLGDTLWQLLVNCWSRNPYARPTIEEVHKVLVLISSDN</sequence>
<organism evidence="5 6">
    <name type="scientific">Rhizoctonia solani</name>
    <dbReference type="NCBI Taxonomy" id="456999"/>
    <lineage>
        <taxon>Eukaryota</taxon>
        <taxon>Fungi</taxon>
        <taxon>Dikarya</taxon>
        <taxon>Basidiomycota</taxon>
        <taxon>Agaricomycotina</taxon>
        <taxon>Agaricomycetes</taxon>
        <taxon>Cantharellales</taxon>
        <taxon>Ceratobasidiaceae</taxon>
        <taxon>Rhizoctonia</taxon>
    </lineage>
</organism>
<dbReference type="SUPFAM" id="SSF50978">
    <property type="entry name" value="WD40 repeat-like"/>
    <property type="match status" value="1"/>
</dbReference>
<dbReference type="PROSITE" id="PS50011">
    <property type="entry name" value="PROTEIN_KINASE_DOM"/>
    <property type="match status" value="1"/>
</dbReference>
<feature type="repeat" description="WD" evidence="3">
    <location>
        <begin position="188"/>
        <end position="229"/>
    </location>
</feature>
<dbReference type="EMBL" id="CAJMWR010003985">
    <property type="protein sequence ID" value="CAE6477898.1"/>
    <property type="molecule type" value="Genomic_DNA"/>
</dbReference>
<dbReference type="GO" id="GO:0005524">
    <property type="term" value="F:ATP binding"/>
    <property type="evidence" value="ECO:0007669"/>
    <property type="project" value="InterPro"/>
</dbReference>
<name>A0A8H3C8G6_9AGAM</name>
<dbReference type="InterPro" id="IPR001680">
    <property type="entry name" value="WD40_rpt"/>
</dbReference>
<dbReference type="Pfam" id="PF07714">
    <property type="entry name" value="PK_Tyr_Ser-Thr"/>
    <property type="match status" value="1"/>
</dbReference>
<keyword evidence="2" id="KW-0677">Repeat</keyword>
<dbReference type="InterPro" id="IPR036322">
    <property type="entry name" value="WD40_repeat_dom_sf"/>
</dbReference>
<reference evidence="5" key="1">
    <citation type="submission" date="2021-01" db="EMBL/GenBank/DDBJ databases">
        <authorList>
            <person name="Kaushik A."/>
        </authorList>
    </citation>
    <scope>NUCLEOTIDE SEQUENCE</scope>
    <source>
        <strain evidence="5">AG1-1A</strain>
    </source>
</reference>
<protein>
    <recommendedName>
        <fullName evidence="4">Protein kinase domain-containing protein</fullName>
    </recommendedName>
</protein>
<dbReference type="PANTHER" id="PTHR44019">
    <property type="entry name" value="WD REPEAT-CONTAINING PROTEIN 55"/>
    <property type="match status" value="1"/>
</dbReference>
<dbReference type="PROSITE" id="PS00678">
    <property type="entry name" value="WD_REPEATS_1"/>
    <property type="match status" value="3"/>
</dbReference>
<dbReference type="PANTHER" id="PTHR44019:SF8">
    <property type="entry name" value="POC1 CENTRIOLAR PROTEIN HOMOLOG"/>
    <property type="match status" value="1"/>
</dbReference>
<accession>A0A8H3C8G6</accession>
<dbReference type="Gene3D" id="2.130.10.10">
    <property type="entry name" value="YVTN repeat-like/Quinoprotein amine dehydrogenase"/>
    <property type="match status" value="3"/>
</dbReference>
<proteinExistence type="predicted"/>
<feature type="repeat" description="WD" evidence="3">
    <location>
        <begin position="102"/>
        <end position="138"/>
    </location>
</feature>
<dbReference type="InterPro" id="IPR050505">
    <property type="entry name" value="WDR55/POC1"/>
</dbReference>
<dbReference type="PRINTS" id="PR00109">
    <property type="entry name" value="TYRKINASE"/>
</dbReference>
<dbReference type="InterPro" id="IPR020472">
    <property type="entry name" value="WD40_PAC1"/>
</dbReference>
<dbReference type="AlphaFoldDB" id="A0A8H3C8G6"/>
<dbReference type="PRINTS" id="PR00320">
    <property type="entry name" value="GPROTEINBRPT"/>
</dbReference>
<evidence type="ECO:0000259" key="4">
    <source>
        <dbReference type="PROSITE" id="PS50011"/>
    </source>
</evidence>
<dbReference type="SUPFAM" id="SSF56112">
    <property type="entry name" value="Protein kinase-like (PK-like)"/>
    <property type="match status" value="1"/>
</dbReference>
<dbReference type="PROSITE" id="PS50082">
    <property type="entry name" value="WD_REPEATS_2"/>
    <property type="match status" value="6"/>
</dbReference>
<dbReference type="Pfam" id="PF00400">
    <property type="entry name" value="WD40"/>
    <property type="match status" value="7"/>
</dbReference>
<evidence type="ECO:0000256" key="2">
    <source>
        <dbReference type="ARBA" id="ARBA00022737"/>
    </source>
</evidence>
<dbReference type="InterPro" id="IPR000719">
    <property type="entry name" value="Prot_kinase_dom"/>
</dbReference>
<dbReference type="SMART" id="SM00220">
    <property type="entry name" value="S_TKc"/>
    <property type="match status" value="1"/>
</dbReference>
<feature type="domain" description="Protein kinase" evidence="4">
    <location>
        <begin position="374"/>
        <end position="634"/>
    </location>
</feature>
<dbReference type="InterPro" id="IPR008271">
    <property type="entry name" value="Ser/Thr_kinase_AS"/>
</dbReference>
<dbReference type="Proteomes" id="UP000663840">
    <property type="component" value="Unassembled WGS sequence"/>
</dbReference>
<feature type="repeat" description="WD" evidence="3">
    <location>
        <begin position="145"/>
        <end position="186"/>
    </location>
</feature>
<dbReference type="InterPro" id="IPR019775">
    <property type="entry name" value="WD40_repeat_CS"/>
</dbReference>
<dbReference type="InterPro" id="IPR011009">
    <property type="entry name" value="Kinase-like_dom_sf"/>
</dbReference>
<gene>
    <name evidence="5" type="ORF">RDB_LOCUS127343</name>
</gene>
<comment type="caution">
    <text evidence="5">The sequence shown here is derived from an EMBL/GenBank/DDBJ whole genome shotgun (WGS) entry which is preliminary data.</text>
</comment>
<dbReference type="Gene3D" id="1.10.510.10">
    <property type="entry name" value="Transferase(Phosphotransferase) domain 1"/>
    <property type="match status" value="1"/>
</dbReference>
<dbReference type="SMART" id="SM00320">
    <property type="entry name" value="WD40"/>
    <property type="match status" value="7"/>
</dbReference>
<keyword evidence="1 3" id="KW-0853">WD repeat</keyword>
<dbReference type="GO" id="GO:0004672">
    <property type="term" value="F:protein kinase activity"/>
    <property type="evidence" value="ECO:0007669"/>
    <property type="project" value="InterPro"/>
</dbReference>
<evidence type="ECO:0000313" key="6">
    <source>
        <dbReference type="Proteomes" id="UP000663840"/>
    </source>
</evidence>
<dbReference type="CDD" id="cd00200">
    <property type="entry name" value="WD40"/>
    <property type="match status" value="1"/>
</dbReference>
<dbReference type="PROSITE" id="PS50294">
    <property type="entry name" value="WD_REPEATS_REGION"/>
    <property type="match status" value="6"/>
</dbReference>
<feature type="repeat" description="WD" evidence="3">
    <location>
        <begin position="231"/>
        <end position="272"/>
    </location>
</feature>
<dbReference type="PROSITE" id="PS00108">
    <property type="entry name" value="PROTEIN_KINASE_ST"/>
    <property type="match status" value="1"/>
</dbReference>
<evidence type="ECO:0000313" key="5">
    <source>
        <dbReference type="EMBL" id="CAE6477898.1"/>
    </source>
</evidence>
<dbReference type="InterPro" id="IPR015943">
    <property type="entry name" value="WD40/YVTN_repeat-like_dom_sf"/>
</dbReference>
<dbReference type="InterPro" id="IPR001245">
    <property type="entry name" value="Ser-Thr/Tyr_kinase_cat_dom"/>
</dbReference>